<reference evidence="6 7" key="1">
    <citation type="journal article" date="2017" name="Nat. Commun.">
        <title>Genome assembly with in vitro proximity ligation data and whole-genome triplication in lettuce.</title>
        <authorList>
            <person name="Reyes-Chin-Wo S."/>
            <person name="Wang Z."/>
            <person name="Yang X."/>
            <person name="Kozik A."/>
            <person name="Arikit S."/>
            <person name="Song C."/>
            <person name="Xia L."/>
            <person name="Froenicke L."/>
            <person name="Lavelle D.O."/>
            <person name="Truco M.J."/>
            <person name="Xia R."/>
            <person name="Zhu S."/>
            <person name="Xu C."/>
            <person name="Xu H."/>
            <person name="Xu X."/>
            <person name="Cox K."/>
            <person name="Korf I."/>
            <person name="Meyers B.C."/>
            <person name="Michelmore R.W."/>
        </authorList>
    </citation>
    <scope>NUCLEOTIDE SEQUENCE [LARGE SCALE GENOMIC DNA]</scope>
    <source>
        <strain evidence="7">cv. Salinas</strain>
        <tissue evidence="6">Seedlings</tissue>
    </source>
</reference>
<dbReference type="InterPro" id="IPR042197">
    <property type="entry name" value="Apaf_helical"/>
</dbReference>
<keyword evidence="1" id="KW-0433">Leucine-rich repeat</keyword>
<dbReference type="InterPro" id="IPR000157">
    <property type="entry name" value="TIR_dom"/>
</dbReference>
<dbReference type="Gene3D" id="3.40.50.300">
    <property type="entry name" value="P-loop containing nucleotide triphosphate hydrolases"/>
    <property type="match status" value="1"/>
</dbReference>
<dbReference type="Pfam" id="PF01582">
    <property type="entry name" value="TIR"/>
    <property type="match status" value="1"/>
</dbReference>
<dbReference type="PROSITE" id="PS50104">
    <property type="entry name" value="TIR"/>
    <property type="match status" value="1"/>
</dbReference>
<dbReference type="Pfam" id="PF00931">
    <property type="entry name" value="NB-ARC"/>
    <property type="match status" value="1"/>
</dbReference>
<dbReference type="SMART" id="SM00255">
    <property type="entry name" value="TIR"/>
    <property type="match status" value="1"/>
</dbReference>
<dbReference type="InterPro" id="IPR002182">
    <property type="entry name" value="NB-ARC"/>
</dbReference>
<organism evidence="6 7">
    <name type="scientific">Lactuca sativa</name>
    <name type="common">Garden lettuce</name>
    <dbReference type="NCBI Taxonomy" id="4236"/>
    <lineage>
        <taxon>Eukaryota</taxon>
        <taxon>Viridiplantae</taxon>
        <taxon>Streptophyta</taxon>
        <taxon>Embryophyta</taxon>
        <taxon>Tracheophyta</taxon>
        <taxon>Spermatophyta</taxon>
        <taxon>Magnoliopsida</taxon>
        <taxon>eudicotyledons</taxon>
        <taxon>Gunneridae</taxon>
        <taxon>Pentapetalae</taxon>
        <taxon>asterids</taxon>
        <taxon>campanulids</taxon>
        <taxon>Asterales</taxon>
        <taxon>Asteraceae</taxon>
        <taxon>Cichorioideae</taxon>
        <taxon>Cichorieae</taxon>
        <taxon>Lactucinae</taxon>
        <taxon>Lactuca</taxon>
    </lineage>
</organism>
<dbReference type="InterPro" id="IPR027417">
    <property type="entry name" value="P-loop_NTPase"/>
</dbReference>
<keyword evidence="7" id="KW-1185">Reference proteome</keyword>
<dbReference type="InterPro" id="IPR036390">
    <property type="entry name" value="WH_DNA-bd_sf"/>
</dbReference>
<evidence type="ECO:0000256" key="3">
    <source>
        <dbReference type="ARBA" id="ARBA00022821"/>
    </source>
</evidence>
<dbReference type="Gene3D" id="3.80.10.10">
    <property type="entry name" value="Ribonuclease Inhibitor"/>
    <property type="match status" value="2"/>
</dbReference>
<dbReference type="PANTHER" id="PTHR11017:SF313">
    <property type="entry name" value="TIR DOMAIN, P-LOOP CONTAINING NUCLEOSIDE TRIPHOSPHATE HYDROLASE"/>
    <property type="match status" value="1"/>
</dbReference>
<proteinExistence type="predicted"/>
<evidence type="ECO:0000313" key="6">
    <source>
        <dbReference type="EMBL" id="KAJ0226617.1"/>
    </source>
</evidence>
<evidence type="ECO:0000313" key="7">
    <source>
        <dbReference type="Proteomes" id="UP000235145"/>
    </source>
</evidence>
<dbReference type="Gene3D" id="3.40.50.10140">
    <property type="entry name" value="Toll/interleukin-1 receptor homology (TIR) domain"/>
    <property type="match status" value="1"/>
</dbReference>
<sequence>MVVLHEMSKGSSSSSSAHGHGYDVFLNFRGVDTRHSFINHLYNALIHANITTFLDDEEIETGEDLKPELESAIKASRASVVVLSKTYAASTWCLYELVLILEQRMTSNHIVIPIFYHVEPTEVRKQQNTFGDAMAKHRQIMEAETNASKRSNWAQKMDRWNKALTEVAGLKGKNVKGRPEVEFIDEILKDIFRKLRLSSRFPLPQLIGMDNSIKFITSWLKDASTHTANVLTILGMGGIGKTSLAKAAYVLHSHEFDTSSFIEDINRRCDERYNGIIDVQKQLYDDISKPSSIQVHDVSIYTSMTETAVARKKVFVVLDDIGSLDQLDALLGRTGFCPGSKIIITTKDAWLTQSCSLFKTNIKPKYTVHKLEGLSTTESQKILCFHAFVSNNPKAGYEEVSEKLVSYCEGHPMALKLLGRSLYNRDVNYWEGYIDRLKKENDSPIYNVLKMSFDSLPSENDKELFKHIACIFVRMDRNVAITILEACNIETKTGITNLIDRCLLRIGRNNELMMHQLVQEMGRFVVRQESLYKPWERSRLWGHESFRGTENVVGLTIDMRMLKKEKLHGSVELKTNVFGNMYRLMLLQLNYVQMTGSYKNFPEELRWLCMHGFPLKSIPSELPMENLVSLDMSYSKIESFGIHYSYPQRLHKRLKQLIGSCSKDKRLLGSLKILNLSFCEQLHSLSGFDHLPSLERLILKGCIGLLEVCLSVEQCLELILVDLSYCNKLEKLPRIIGMLKRVKKLFLNGCYLGESQIKIRDMDSTEKFKANSTGVNTKMDSSAILEVIPSDLRFFTVSLPRSLVSLSLKDNNLSTESFPMDFSCLSMLKELYLDENPIVSLPNCVRSLPRLETLSMVKCNMLTSVEHPPHTLTFMKLYFDSKRPSLRKVIFHPQMSPLDFFMDWKMLAPSSFEIEGIVKTQPMESVEEKVLCRLGWTKLDSHNDRCVVTCTGYRGREECEMQMYYEFGIFSTIYGGQEMPSWITDRSTGPSISFTIPSSPNKLTGLNFCFVQTPLYLSESFYLPLIKISNITKNLTWIYQHYLDVVYLGGKCLTLLSHWMFGSNEMECGDHVTITITQRKVPDGDAVTKECEVSFVYDDGENKVEEDVLGYYKSWNHIIGGDFTGFQSTTGEYILKKSRILRPYIDTYLLNSGNLSEEGARLIKDKQVYFKALSQRKSAVMEDGP</sequence>
<keyword evidence="2" id="KW-0677">Repeat</keyword>
<protein>
    <recommendedName>
        <fullName evidence="5">TIR domain-containing protein</fullName>
    </recommendedName>
</protein>
<evidence type="ECO:0000259" key="5">
    <source>
        <dbReference type="PROSITE" id="PS50104"/>
    </source>
</evidence>
<evidence type="ECO:0000256" key="4">
    <source>
        <dbReference type="ARBA" id="ARBA00023027"/>
    </source>
</evidence>
<dbReference type="EMBL" id="NBSK02000001">
    <property type="protein sequence ID" value="KAJ0226617.1"/>
    <property type="molecule type" value="Genomic_DNA"/>
</dbReference>
<dbReference type="GO" id="GO:0043531">
    <property type="term" value="F:ADP binding"/>
    <property type="evidence" value="ECO:0007669"/>
    <property type="project" value="InterPro"/>
</dbReference>
<dbReference type="InterPro" id="IPR058192">
    <property type="entry name" value="WHD_ROQ1-like"/>
</dbReference>
<dbReference type="AlphaFoldDB" id="A0A9R1WPW9"/>
<dbReference type="GO" id="GO:0007165">
    <property type="term" value="P:signal transduction"/>
    <property type="evidence" value="ECO:0007669"/>
    <property type="project" value="InterPro"/>
</dbReference>
<comment type="caution">
    <text evidence="6">The sequence shown here is derived from an EMBL/GenBank/DDBJ whole genome shotgun (WGS) entry which is preliminary data.</text>
</comment>
<dbReference type="PANTHER" id="PTHR11017">
    <property type="entry name" value="LEUCINE-RICH REPEAT-CONTAINING PROTEIN"/>
    <property type="match status" value="1"/>
</dbReference>
<dbReference type="FunFam" id="3.40.50.10140:FF:000007">
    <property type="entry name" value="Disease resistance protein (TIR-NBS-LRR class)"/>
    <property type="match status" value="1"/>
</dbReference>
<gene>
    <name evidence="6" type="ORF">LSAT_V11C100039410</name>
</gene>
<dbReference type="PRINTS" id="PR00364">
    <property type="entry name" value="DISEASERSIST"/>
</dbReference>
<dbReference type="SUPFAM" id="SSF52540">
    <property type="entry name" value="P-loop containing nucleoside triphosphate hydrolases"/>
    <property type="match status" value="1"/>
</dbReference>
<dbReference type="InterPro" id="IPR032675">
    <property type="entry name" value="LRR_dom_sf"/>
</dbReference>
<dbReference type="InterPro" id="IPR035897">
    <property type="entry name" value="Toll_tir_struct_dom_sf"/>
</dbReference>
<evidence type="ECO:0000256" key="2">
    <source>
        <dbReference type="ARBA" id="ARBA00022737"/>
    </source>
</evidence>
<dbReference type="SUPFAM" id="SSF52058">
    <property type="entry name" value="L domain-like"/>
    <property type="match status" value="1"/>
</dbReference>
<dbReference type="SUPFAM" id="SSF52200">
    <property type="entry name" value="Toll/Interleukin receptor TIR domain"/>
    <property type="match status" value="1"/>
</dbReference>
<dbReference type="InterPro" id="IPR044974">
    <property type="entry name" value="Disease_R_plants"/>
</dbReference>
<dbReference type="Gene3D" id="1.10.8.430">
    <property type="entry name" value="Helical domain of apoptotic protease-activating factors"/>
    <property type="match status" value="1"/>
</dbReference>
<dbReference type="GO" id="GO:0006952">
    <property type="term" value="P:defense response"/>
    <property type="evidence" value="ECO:0007669"/>
    <property type="project" value="UniProtKB-KW"/>
</dbReference>
<evidence type="ECO:0000256" key="1">
    <source>
        <dbReference type="ARBA" id="ARBA00022614"/>
    </source>
</evidence>
<feature type="domain" description="TIR" evidence="5">
    <location>
        <begin position="20"/>
        <end position="195"/>
    </location>
</feature>
<dbReference type="Proteomes" id="UP000235145">
    <property type="component" value="Unassembled WGS sequence"/>
</dbReference>
<dbReference type="Pfam" id="PF23282">
    <property type="entry name" value="WHD_ROQ1"/>
    <property type="match status" value="1"/>
</dbReference>
<accession>A0A9R1WPW9</accession>
<name>A0A9R1WPW9_LACSA</name>
<dbReference type="SUPFAM" id="SSF46785">
    <property type="entry name" value="Winged helix' DNA-binding domain"/>
    <property type="match status" value="1"/>
</dbReference>
<keyword evidence="3" id="KW-0611">Plant defense</keyword>
<keyword evidence="4" id="KW-0520">NAD</keyword>